<feature type="compositionally biased region" description="Polar residues" evidence="1">
    <location>
        <begin position="173"/>
        <end position="183"/>
    </location>
</feature>
<dbReference type="OrthoDB" id="4791339at2"/>
<feature type="compositionally biased region" description="Basic and acidic residues" evidence="1">
    <location>
        <begin position="105"/>
        <end position="119"/>
    </location>
</feature>
<feature type="compositionally biased region" description="Low complexity" evidence="1">
    <location>
        <begin position="158"/>
        <end position="172"/>
    </location>
</feature>
<protein>
    <submittedName>
        <fullName evidence="2">Uncharacterized protein</fullName>
    </submittedName>
</protein>
<organism evidence="2 3">
    <name type="scientific">Brachybacterium muris UCD-AY4</name>
    <dbReference type="NCBI Taxonomy" id="1249481"/>
    <lineage>
        <taxon>Bacteria</taxon>
        <taxon>Bacillati</taxon>
        <taxon>Actinomycetota</taxon>
        <taxon>Actinomycetes</taxon>
        <taxon>Micrococcales</taxon>
        <taxon>Dermabacteraceae</taxon>
        <taxon>Brachybacterium</taxon>
    </lineage>
</organism>
<feature type="compositionally biased region" description="Low complexity" evidence="1">
    <location>
        <begin position="184"/>
        <end position="198"/>
    </location>
</feature>
<dbReference type="RefSeq" id="WP_031306846.1">
    <property type="nucleotide sequence ID" value="NZ_AORC01000003.1"/>
</dbReference>
<evidence type="ECO:0000313" key="3">
    <source>
        <dbReference type="Proteomes" id="UP000019754"/>
    </source>
</evidence>
<dbReference type="EMBL" id="AORC01000003">
    <property type="protein sequence ID" value="EYT50835.1"/>
    <property type="molecule type" value="Genomic_DNA"/>
</dbReference>
<dbReference type="HOGENOM" id="CLU_661695_0_0_11"/>
<proteinExistence type="predicted"/>
<evidence type="ECO:0000256" key="1">
    <source>
        <dbReference type="SAM" id="MobiDB-lite"/>
    </source>
</evidence>
<evidence type="ECO:0000313" key="2">
    <source>
        <dbReference type="EMBL" id="EYT50835.1"/>
    </source>
</evidence>
<keyword evidence="3" id="KW-1185">Reference proteome</keyword>
<dbReference type="AlphaFoldDB" id="A0A022L0X9"/>
<reference evidence="2 3" key="1">
    <citation type="journal article" date="2013" name="Genome Announc.">
        <title>Draft genome sequence of an Actinobacterium, Brachybacterium muris strain UCD-AY4.</title>
        <authorList>
            <person name="Lo J.R."/>
            <person name="Lang J.M."/>
            <person name="Darling A.E."/>
            <person name="Eisen J.A."/>
            <person name="Coil D.A."/>
        </authorList>
    </citation>
    <scope>NUCLEOTIDE SEQUENCE [LARGE SCALE GENOMIC DNA]</scope>
    <source>
        <strain evidence="2 3">UCD-AY4</strain>
    </source>
</reference>
<sequence>MSGFYGGDTEQMRAQAQACELGSQRIQDVTDALGVVIDSVPWFGPDAIALRTLWHGTVKPGMIAKAEDIRAKGGELDQHATEQDTASGTGGGAGGGAGAGGDEGGGGRDEYRPGEETYRYGDGLDYGDLATRAGDERPIGQHGDGIGAKTPPFEGDWGSASAEAGGSYSGGAHTTTDQHGNVTASAGGRAQASAGAEGTFHGPGGGMAEASAELGITGYGEAGATFGPDGGSAGVAIGAGAYANADGSIYFGGIEAEGKAEAFAGAEAHANAYSGLVRNDGGHVNGIAAGFDAGAFAGAKAEAEFKMGAPGGWFSSEVKAGVETGGSIGAEAGYEFSTDRISFRLGGALAPGAGGSAAGEFSFHPNNFVNSFTPGDYDLDDGISDLKDWTSGISPWW</sequence>
<feature type="region of interest" description="Disordered" evidence="1">
    <location>
        <begin position="76"/>
        <end position="198"/>
    </location>
</feature>
<dbReference type="Proteomes" id="UP000019754">
    <property type="component" value="Unassembled WGS sequence"/>
</dbReference>
<dbReference type="STRING" id="1249481.D641_0102155"/>
<gene>
    <name evidence="2" type="ORF">D641_0102155</name>
</gene>
<feature type="compositionally biased region" description="Gly residues" evidence="1">
    <location>
        <begin position="88"/>
        <end position="104"/>
    </location>
</feature>
<comment type="caution">
    <text evidence="2">The sequence shown here is derived from an EMBL/GenBank/DDBJ whole genome shotgun (WGS) entry which is preliminary data.</text>
</comment>
<name>A0A022L0X9_9MICO</name>
<accession>A0A022L0X9</accession>